<protein>
    <submittedName>
        <fullName evidence="2">Cold shock CspA family protein</fullName>
    </submittedName>
</protein>
<evidence type="ECO:0000313" key="3">
    <source>
        <dbReference type="Proteomes" id="UP001235712"/>
    </source>
</evidence>
<dbReference type="RefSeq" id="WP_307237877.1">
    <property type="nucleotide sequence ID" value="NZ_JAUSQZ010000001.1"/>
</dbReference>
<name>A0ABT9NWH5_9ACTN</name>
<evidence type="ECO:0000256" key="1">
    <source>
        <dbReference type="SAM" id="MobiDB-lite"/>
    </source>
</evidence>
<reference evidence="2 3" key="1">
    <citation type="submission" date="2023-07" db="EMBL/GenBank/DDBJ databases">
        <title>Sequencing the genomes of 1000 actinobacteria strains.</title>
        <authorList>
            <person name="Klenk H.-P."/>
        </authorList>
    </citation>
    <scope>NUCLEOTIDE SEQUENCE [LARGE SCALE GENOMIC DNA]</scope>
    <source>
        <strain evidence="2 3">DSM 44388</strain>
    </source>
</reference>
<sequence>MQATVHRFDAATGSGSVLTDSGEVLPFTGRALQGSGLRHLRPGQRLSAVREGDEVVELRLGTIRGPEEFTP</sequence>
<organism evidence="2 3">
    <name type="scientific">Kineosporia succinea</name>
    <dbReference type="NCBI Taxonomy" id="84632"/>
    <lineage>
        <taxon>Bacteria</taxon>
        <taxon>Bacillati</taxon>
        <taxon>Actinomycetota</taxon>
        <taxon>Actinomycetes</taxon>
        <taxon>Kineosporiales</taxon>
        <taxon>Kineosporiaceae</taxon>
        <taxon>Kineosporia</taxon>
    </lineage>
</organism>
<gene>
    <name evidence="2" type="ORF">J2S57_000527</name>
</gene>
<accession>A0ABT9NWH5</accession>
<comment type="caution">
    <text evidence="2">The sequence shown here is derived from an EMBL/GenBank/DDBJ whole genome shotgun (WGS) entry which is preliminary data.</text>
</comment>
<dbReference type="EMBL" id="JAUSQZ010000001">
    <property type="protein sequence ID" value="MDP9824778.1"/>
    <property type="molecule type" value="Genomic_DNA"/>
</dbReference>
<dbReference type="Proteomes" id="UP001235712">
    <property type="component" value="Unassembled WGS sequence"/>
</dbReference>
<evidence type="ECO:0000313" key="2">
    <source>
        <dbReference type="EMBL" id="MDP9824778.1"/>
    </source>
</evidence>
<feature type="region of interest" description="Disordered" evidence="1">
    <location>
        <begin position="1"/>
        <end position="22"/>
    </location>
</feature>
<proteinExistence type="predicted"/>
<keyword evidence="3" id="KW-1185">Reference proteome</keyword>